<dbReference type="AlphaFoldDB" id="A0A433SCS8"/>
<sequence precursor="true">MKNNTAMPIKMTLAMTGALYGLLLGAAVSAQPASQTAPHVEPAASAAAHTPTHTPAHAVTLYGLTLGEVVPQLPECHPDVAFGRIGDDICITYAEGFYSTVDPHLKYGTADEVVIWFPNAMQINGYPQNVVVGTDKDDRMVYFSIRAYGHGEITTGIYPELTQQDQQRYMVMFKEQLGEPDVYIIRTRGEDRSMEAMMRDIAPDGIPSAMWDVAANGSVIAVWLKKDVWAKYVGQYDESDYGRIEIGLRSMFADGQVPNK</sequence>
<keyword evidence="3" id="KW-1185">Reference proteome</keyword>
<protein>
    <submittedName>
        <fullName evidence="2">Uncharacterized protein</fullName>
    </submittedName>
</protein>
<evidence type="ECO:0000313" key="3">
    <source>
        <dbReference type="Proteomes" id="UP000286947"/>
    </source>
</evidence>
<dbReference type="Proteomes" id="UP000286947">
    <property type="component" value="Unassembled WGS sequence"/>
</dbReference>
<proteinExistence type="predicted"/>
<comment type="caution">
    <text evidence="2">The sequence shown here is derived from an EMBL/GenBank/DDBJ whole genome shotgun (WGS) entry which is preliminary data.</text>
</comment>
<accession>A0A433SCS8</accession>
<organism evidence="2 3">
    <name type="scientific">Saezia sanguinis</name>
    <dbReference type="NCBI Taxonomy" id="1965230"/>
    <lineage>
        <taxon>Bacteria</taxon>
        <taxon>Pseudomonadati</taxon>
        <taxon>Pseudomonadota</taxon>
        <taxon>Betaproteobacteria</taxon>
        <taxon>Burkholderiales</taxon>
        <taxon>Saeziaceae</taxon>
        <taxon>Saezia</taxon>
    </lineage>
</organism>
<feature type="signal peptide" evidence="1">
    <location>
        <begin position="1"/>
        <end position="30"/>
    </location>
</feature>
<evidence type="ECO:0000313" key="2">
    <source>
        <dbReference type="EMBL" id="RUS66486.1"/>
    </source>
</evidence>
<reference evidence="2 3" key="1">
    <citation type="submission" date="2018-01" db="EMBL/GenBank/DDBJ databases">
        <title>Saezia sanguinis gen. nov., sp. nov., in the order Burkholderiales isolated from human blood.</title>
        <authorList>
            <person name="Medina-Pascual M.J."/>
            <person name="Valdezate S."/>
            <person name="Monzon S."/>
            <person name="Cuesta I."/>
            <person name="Carrasco G."/>
            <person name="Villalon P."/>
            <person name="Saez-Nieto J.A."/>
        </authorList>
    </citation>
    <scope>NUCLEOTIDE SEQUENCE [LARGE SCALE GENOMIC DNA]</scope>
    <source>
        <strain evidence="2 3">CNM695-12</strain>
    </source>
</reference>
<evidence type="ECO:0000256" key="1">
    <source>
        <dbReference type="SAM" id="SignalP"/>
    </source>
</evidence>
<gene>
    <name evidence="2" type="ORF">CUZ56_01766</name>
</gene>
<dbReference type="RefSeq" id="WP_126979975.1">
    <property type="nucleotide sequence ID" value="NZ_PQSP01000004.1"/>
</dbReference>
<feature type="chain" id="PRO_5019222464" evidence="1">
    <location>
        <begin position="31"/>
        <end position="260"/>
    </location>
</feature>
<keyword evidence="1" id="KW-0732">Signal</keyword>
<dbReference type="EMBL" id="PQSP01000004">
    <property type="protein sequence ID" value="RUS66486.1"/>
    <property type="molecule type" value="Genomic_DNA"/>
</dbReference>
<name>A0A433SCS8_9BURK</name>